<evidence type="ECO:0000259" key="2">
    <source>
        <dbReference type="Pfam" id="PF01738"/>
    </source>
</evidence>
<dbReference type="InterPro" id="IPR029058">
    <property type="entry name" value="AB_hydrolase_fold"/>
</dbReference>
<keyword evidence="1" id="KW-0732">Signal</keyword>
<dbReference type="RefSeq" id="WP_352888687.1">
    <property type="nucleotide sequence ID" value="NZ_JBEPIJ010000006.1"/>
</dbReference>
<reference evidence="3 4" key="1">
    <citation type="submission" date="2024-06" db="EMBL/GenBank/DDBJ databases">
        <authorList>
            <person name="Li Z."/>
            <person name="Jiang Y."/>
        </authorList>
    </citation>
    <scope>NUCLEOTIDE SEQUENCE [LARGE SCALE GENOMIC DNA]</scope>
    <source>
        <strain evidence="3 4">HSW-8</strain>
    </source>
</reference>
<keyword evidence="3" id="KW-0378">Hydrolase</keyword>
<dbReference type="GO" id="GO:0016787">
    <property type="term" value="F:hydrolase activity"/>
    <property type="evidence" value="ECO:0007669"/>
    <property type="project" value="UniProtKB-KW"/>
</dbReference>
<name>A0ABV2AAL1_9GAMM</name>
<dbReference type="PANTHER" id="PTHR22946">
    <property type="entry name" value="DIENELACTONE HYDROLASE DOMAIN-CONTAINING PROTEIN-RELATED"/>
    <property type="match status" value="1"/>
</dbReference>
<protein>
    <submittedName>
        <fullName evidence="3">Dienelactone hydrolase family protein</fullName>
    </submittedName>
</protein>
<dbReference type="Pfam" id="PF01738">
    <property type="entry name" value="DLH"/>
    <property type="match status" value="1"/>
</dbReference>
<feature type="signal peptide" evidence="1">
    <location>
        <begin position="1"/>
        <end position="27"/>
    </location>
</feature>
<dbReference type="SUPFAM" id="SSF53474">
    <property type="entry name" value="alpha/beta-Hydrolases"/>
    <property type="match status" value="1"/>
</dbReference>
<feature type="domain" description="Dienelactone hydrolase" evidence="2">
    <location>
        <begin position="57"/>
        <end position="267"/>
    </location>
</feature>
<dbReference type="PANTHER" id="PTHR22946:SF4">
    <property type="entry name" value="ESTERASE FRSA"/>
    <property type="match status" value="1"/>
</dbReference>
<dbReference type="InterPro" id="IPR050261">
    <property type="entry name" value="FrsA_esterase"/>
</dbReference>
<keyword evidence="4" id="KW-1185">Reference proteome</keyword>
<sequence>MLRKPFARLASRLLLAAGAMIVLPAPAAVVEKAVDYEIDGVTHRGYFYFDDTVKTARALVLLVPNWLGTNATNRRQAAEIAGQRYVVFVADMYGAERQPADPQAAGKAVQALYGNRALLRARATAAHAAAVQAAPALGVPADVSKVAAIGFCFGGATVLELARTGIDIAAAVSLHGNLSLPGTIENAPIRARILALHGDADPYVPAEQVEAFVKEMRAADVDWQLVSYGGAVHSFTDPDANMPGQAMYDAKIARRAFATMHDFLAEAFASVD</sequence>
<evidence type="ECO:0000313" key="4">
    <source>
        <dbReference type="Proteomes" id="UP001465331"/>
    </source>
</evidence>
<evidence type="ECO:0000256" key="1">
    <source>
        <dbReference type="SAM" id="SignalP"/>
    </source>
</evidence>
<accession>A0ABV2AAL1</accession>
<proteinExistence type="predicted"/>
<comment type="caution">
    <text evidence="3">The sequence shown here is derived from an EMBL/GenBank/DDBJ whole genome shotgun (WGS) entry which is preliminary data.</text>
</comment>
<evidence type="ECO:0000313" key="3">
    <source>
        <dbReference type="EMBL" id="MES0873836.1"/>
    </source>
</evidence>
<feature type="chain" id="PRO_5047536785" evidence="1">
    <location>
        <begin position="28"/>
        <end position="272"/>
    </location>
</feature>
<gene>
    <name evidence="3" type="ORF">ABSH63_07465</name>
</gene>
<dbReference type="Gene3D" id="3.40.50.1820">
    <property type="entry name" value="alpha/beta hydrolase"/>
    <property type="match status" value="1"/>
</dbReference>
<dbReference type="Proteomes" id="UP001465331">
    <property type="component" value="Unassembled WGS sequence"/>
</dbReference>
<organism evidence="3 4">
    <name type="scientific">Sinimarinibacterium thermocellulolyticum</name>
    <dbReference type="NCBI Taxonomy" id="3170016"/>
    <lineage>
        <taxon>Bacteria</taxon>
        <taxon>Pseudomonadati</taxon>
        <taxon>Pseudomonadota</taxon>
        <taxon>Gammaproteobacteria</taxon>
        <taxon>Nevskiales</taxon>
        <taxon>Nevskiaceae</taxon>
        <taxon>Sinimarinibacterium</taxon>
    </lineage>
</organism>
<dbReference type="InterPro" id="IPR002925">
    <property type="entry name" value="Dienelactn_hydro"/>
</dbReference>
<dbReference type="EMBL" id="JBEPIJ010000006">
    <property type="protein sequence ID" value="MES0873836.1"/>
    <property type="molecule type" value="Genomic_DNA"/>
</dbReference>